<keyword evidence="1" id="KW-0547">Nucleotide-binding</keyword>
<evidence type="ECO:0000256" key="3">
    <source>
        <dbReference type="RuleBase" id="RU369050"/>
    </source>
</evidence>
<dbReference type="PANTHER" id="PTHR45991:SF1">
    <property type="entry name" value="PACHYTENE CHECKPOINT PROTEIN 2 HOMOLOG"/>
    <property type="match status" value="1"/>
</dbReference>
<dbReference type="STRING" id="59895.A0A103YCV2"/>
<name>A0A103YCV2_CYNCS</name>
<comment type="function">
    <text evidence="3">Plays a key role in chromosome recombination during meiosis.</text>
</comment>
<accession>A0A103YCV2</accession>
<proteinExistence type="inferred from homology"/>
<evidence type="ECO:0000256" key="1">
    <source>
        <dbReference type="ARBA" id="ARBA00022741"/>
    </source>
</evidence>
<evidence type="ECO:0000256" key="4">
    <source>
        <dbReference type="SAM" id="Phobius"/>
    </source>
</evidence>
<dbReference type="Gramene" id="KVI06740">
    <property type="protein sequence ID" value="KVI06740"/>
    <property type="gene ID" value="Ccrd_014905"/>
</dbReference>
<dbReference type="InterPro" id="IPR027417">
    <property type="entry name" value="P-loop_NTPase"/>
</dbReference>
<evidence type="ECO:0000313" key="6">
    <source>
        <dbReference type="Proteomes" id="UP000243975"/>
    </source>
</evidence>
<keyword evidence="6" id="KW-1185">Reference proteome</keyword>
<dbReference type="InterPro" id="IPR044539">
    <property type="entry name" value="Pch2-like"/>
</dbReference>
<dbReference type="GO" id="GO:0051598">
    <property type="term" value="P:meiotic recombination checkpoint signaling"/>
    <property type="evidence" value="ECO:0007669"/>
    <property type="project" value="TreeGrafter"/>
</dbReference>
<dbReference type="EMBL" id="LEKV01001688">
    <property type="protein sequence ID" value="KVI06740.1"/>
    <property type="molecule type" value="Genomic_DNA"/>
</dbReference>
<dbReference type="GO" id="GO:0005634">
    <property type="term" value="C:nucleus"/>
    <property type="evidence" value="ECO:0007669"/>
    <property type="project" value="UniProtKB-SubCell"/>
</dbReference>
<dbReference type="Proteomes" id="UP000243975">
    <property type="component" value="Unassembled WGS sequence"/>
</dbReference>
<protein>
    <recommendedName>
        <fullName evidence="3">Pachytene checkpoint protein 2 homolog</fullName>
    </recommendedName>
</protein>
<comment type="similarity">
    <text evidence="3">Belongs to the AAA ATPase family. PCH2 subfamily.</text>
</comment>
<dbReference type="Gene3D" id="3.40.50.300">
    <property type="entry name" value="P-loop containing nucleotide triphosphate hydrolases"/>
    <property type="match status" value="1"/>
</dbReference>
<organism evidence="5 6">
    <name type="scientific">Cynara cardunculus var. scolymus</name>
    <name type="common">Globe artichoke</name>
    <name type="synonym">Cynara scolymus</name>
    <dbReference type="NCBI Taxonomy" id="59895"/>
    <lineage>
        <taxon>Eukaryota</taxon>
        <taxon>Viridiplantae</taxon>
        <taxon>Streptophyta</taxon>
        <taxon>Embryophyta</taxon>
        <taxon>Tracheophyta</taxon>
        <taxon>Spermatophyta</taxon>
        <taxon>Magnoliopsida</taxon>
        <taxon>eudicotyledons</taxon>
        <taxon>Gunneridae</taxon>
        <taxon>Pentapetalae</taxon>
        <taxon>asterids</taxon>
        <taxon>campanulids</taxon>
        <taxon>Asterales</taxon>
        <taxon>Asteraceae</taxon>
        <taxon>Carduoideae</taxon>
        <taxon>Cardueae</taxon>
        <taxon>Carduinae</taxon>
        <taxon>Cynara</taxon>
    </lineage>
</organism>
<dbReference type="InterPro" id="IPR018247">
    <property type="entry name" value="EF_Hand_1_Ca_BS"/>
</dbReference>
<evidence type="ECO:0000256" key="2">
    <source>
        <dbReference type="ARBA" id="ARBA00022840"/>
    </source>
</evidence>
<gene>
    <name evidence="5" type="ORF">Ccrd_014905</name>
</gene>
<reference evidence="5 6" key="1">
    <citation type="journal article" date="2016" name="Sci. Rep.">
        <title>The genome sequence of the outbreeding globe artichoke constructed de novo incorporating a phase-aware low-pass sequencing strategy of F1 progeny.</title>
        <authorList>
            <person name="Scaglione D."/>
            <person name="Reyes-Chin-Wo S."/>
            <person name="Acquadro A."/>
            <person name="Froenicke L."/>
            <person name="Portis E."/>
            <person name="Beitel C."/>
            <person name="Tirone M."/>
            <person name="Mauro R."/>
            <person name="Lo Monaco A."/>
            <person name="Mauromicale G."/>
            <person name="Faccioli P."/>
            <person name="Cattivelli L."/>
            <person name="Rieseberg L."/>
            <person name="Michelmore R."/>
            <person name="Lanteri S."/>
        </authorList>
    </citation>
    <scope>NUCLEOTIDE SEQUENCE [LARGE SCALE GENOMIC DNA]</scope>
    <source>
        <strain evidence="5">2C</strain>
    </source>
</reference>
<dbReference type="PANTHER" id="PTHR45991">
    <property type="entry name" value="PACHYTENE CHECKPOINT PROTEIN 2"/>
    <property type="match status" value="1"/>
</dbReference>
<comment type="subcellular location">
    <subcellularLocation>
        <location evidence="3">Nucleus</location>
    </subcellularLocation>
</comment>
<dbReference type="AlphaFoldDB" id="A0A103YCV2"/>
<keyword evidence="4" id="KW-0812">Transmembrane</keyword>
<keyword evidence="3" id="KW-0469">Meiosis</keyword>
<keyword evidence="3" id="KW-0539">Nucleus</keyword>
<dbReference type="GO" id="GO:0005694">
    <property type="term" value="C:chromosome"/>
    <property type="evidence" value="ECO:0007669"/>
    <property type="project" value="TreeGrafter"/>
</dbReference>
<feature type="transmembrane region" description="Helical" evidence="4">
    <location>
        <begin position="170"/>
        <end position="193"/>
    </location>
</feature>
<dbReference type="GO" id="GO:0005524">
    <property type="term" value="F:ATP binding"/>
    <property type="evidence" value="ECO:0007669"/>
    <property type="project" value="UniProtKB-KW"/>
</dbReference>
<keyword evidence="4" id="KW-0472">Membrane</keyword>
<keyword evidence="4" id="KW-1133">Transmembrane helix</keyword>
<dbReference type="PROSITE" id="PS00018">
    <property type="entry name" value="EF_HAND_1"/>
    <property type="match status" value="1"/>
</dbReference>
<keyword evidence="2" id="KW-0067">ATP-binding</keyword>
<evidence type="ECO:0000313" key="5">
    <source>
        <dbReference type="EMBL" id="KVI06740.1"/>
    </source>
</evidence>
<dbReference type="GO" id="GO:0007131">
    <property type="term" value="P:reciprocal meiotic recombination"/>
    <property type="evidence" value="ECO:0007669"/>
    <property type="project" value="UniProtKB-UniRule"/>
</dbReference>
<sequence length="245" mass="27565">METAQPRGVDREELVVNMIKTEEESQRATRRPPMATPLDRVRKKELSKVADVNGDDAVSTDELATLLVIQQERKPKTSNPQSLESGCDHHRVLCLRIRLRSKLLHPENLKAWLFAIDSSALFEILQALDEVESLVAARKDALSGSKPSDSLRVVNALLTKMEKLKSSPNVIILTTSIITTAIVDHWTFLFIMIHFPLIQLGEYGVDRVGDVVHHKGGKIWLEHMDCLLQLKTLLEQQSHSLVLSL</sequence>
<comment type="caution">
    <text evidence="5">The sequence shown here is derived from an EMBL/GenBank/DDBJ whole genome shotgun (WGS) entry which is preliminary data.</text>
</comment>